<dbReference type="PANTHER" id="PTHR30349:SF81">
    <property type="entry name" value="TYROSINE RECOMBINASE XERC"/>
    <property type="match status" value="1"/>
</dbReference>
<dbReference type="InterPro" id="IPR011010">
    <property type="entry name" value="DNA_brk_join_enz"/>
</dbReference>
<dbReference type="Pfam" id="PF00589">
    <property type="entry name" value="Phage_integrase"/>
    <property type="match status" value="1"/>
</dbReference>
<dbReference type="Gene3D" id="1.10.443.10">
    <property type="entry name" value="Intergrase catalytic core"/>
    <property type="match status" value="1"/>
</dbReference>
<protein>
    <submittedName>
        <fullName evidence="7">Tyrosine recombinase</fullName>
    </submittedName>
</protein>
<dbReference type="PROSITE" id="PS51900">
    <property type="entry name" value="CB"/>
    <property type="match status" value="1"/>
</dbReference>
<dbReference type="InterPro" id="IPR002104">
    <property type="entry name" value="Integrase_catalytic"/>
</dbReference>
<evidence type="ECO:0000313" key="8">
    <source>
        <dbReference type="Proteomes" id="UP001192346"/>
    </source>
</evidence>
<name>A0ABS5BI32_9MOLU</name>
<accession>A0ABS5BI32</accession>
<comment type="caution">
    <text evidence="7">The sequence shown here is derived from an EMBL/GenBank/DDBJ whole genome shotgun (WGS) entry which is preliminary data.</text>
</comment>
<dbReference type="Pfam" id="PF02899">
    <property type="entry name" value="Phage_int_SAM_1"/>
    <property type="match status" value="1"/>
</dbReference>
<dbReference type="InterPro" id="IPR010998">
    <property type="entry name" value="Integrase_recombinase_N"/>
</dbReference>
<reference evidence="7" key="1">
    <citation type="submission" date="2019-10" db="EMBL/GenBank/DDBJ databases">
        <title>Whole Genome Sequencing and Characterization of Texas Phoenix Palm Decline Phytoplasma Belongs to Lethal Yellowing (16SrIV) Group.</title>
        <authorList>
            <person name="Bao M."/>
        </authorList>
    </citation>
    <scope>NUCLEOTIDE SEQUENCE [LARGE SCALE GENOMIC DNA]</scope>
    <source>
        <strain evidence="7">ACPD</strain>
    </source>
</reference>
<proteinExistence type="predicted"/>
<sequence length="302" mass="35687">MNLILKKFEFYISKELSLSKNTVNSYLIDIKQYLNFLSNSLNIKEIQKITKKNISEFLKNISQKNLISSRSLARKIIAIKKFHSFLFLEKEVKSNIALFFKTPKYNKNLPSVLSLEEVLLFFKKIPKNNNWINLRNRCIFELMYDSGLRISELLNLKLSNLDFNQNYIKILGKGSKERIVPLTKNSEKIINKYLEIRKKIFHKEKIINFLFINSKGNRLSRQGCYKIFKKITKLANLKINCFPHTLRHSFATHLLENGLDLRILQKILGHEDISNTQIYTHISQKHIKKIYQKCHPRAKLNK</sequence>
<evidence type="ECO:0000313" key="7">
    <source>
        <dbReference type="EMBL" id="MBP3059240.1"/>
    </source>
</evidence>
<keyword evidence="2 4" id="KW-0238">DNA-binding</keyword>
<keyword evidence="1" id="KW-0229">DNA integration</keyword>
<evidence type="ECO:0000256" key="4">
    <source>
        <dbReference type="PROSITE-ProRule" id="PRU01248"/>
    </source>
</evidence>
<dbReference type="PANTHER" id="PTHR30349">
    <property type="entry name" value="PHAGE INTEGRASE-RELATED"/>
    <property type="match status" value="1"/>
</dbReference>
<evidence type="ECO:0000259" key="5">
    <source>
        <dbReference type="PROSITE" id="PS51898"/>
    </source>
</evidence>
<dbReference type="RefSeq" id="WP_138107848.1">
    <property type="nucleotide sequence ID" value="NZ_VBRA02000004.1"/>
</dbReference>
<feature type="domain" description="Tyr recombinase" evidence="5">
    <location>
        <begin position="108"/>
        <end position="292"/>
    </location>
</feature>
<dbReference type="InterPro" id="IPR050090">
    <property type="entry name" value="Tyrosine_recombinase_XerCD"/>
</dbReference>
<dbReference type="EMBL" id="VBRA02000004">
    <property type="protein sequence ID" value="MBP3059240.1"/>
    <property type="molecule type" value="Genomic_DNA"/>
</dbReference>
<keyword evidence="8" id="KW-1185">Reference proteome</keyword>
<gene>
    <name evidence="7" type="ORF">FEF22_000350</name>
</gene>
<dbReference type="InterPro" id="IPR044068">
    <property type="entry name" value="CB"/>
</dbReference>
<dbReference type="SUPFAM" id="SSF56349">
    <property type="entry name" value="DNA breaking-rejoining enzymes"/>
    <property type="match status" value="1"/>
</dbReference>
<dbReference type="InterPro" id="IPR013762">
    <property type="entry name" value="Integrase-like_cat_sf"/>
</dbReference>
<evidence type="ECO:0000256" key="2">
    <source>
        <dbReference type="ARBA" id="ARBA00023125"/>
    </source>
</evidence>
<keyword evidence="3" id="KW-0233">DNA recombination</keyword>
<evidence type="ECO:0000259" key="6">
    <source>
        <dbReference type="PROSITE" id="PS51900"/>
    </source>
</evidence>
<dbReference type="NCBIfam" id="NF001399">
    <property type="entry name" value="PRK00283.1"/>
    <property type="match status" value="1"/>
</dbReference>
<dbReference type="CDD" id="cd00798">
    <property type="entry name" value="INT_XerDC_C"/>
    <property type="match status" value="1"/>
</dbReference>
<dbReference type="Proteomes" id="UP001192346">
    <property type="component" value="Unassembled WGS sequence"/>
</dbReference>
<dbReference type="InterPro" id="IPR004107">
    <property type="entry name" value="Integrase_SAM-like_N"/>
</dbReference>
<organism evidence="7 8">
    <name type="scientific">Texas Phoenix palm phytoplasma</name>
    <dbReference type="NCBI Taxonomy" id="176709"/>
    <lineage>
        <taxon>Bacteria</taxon>
        <taxon>Bacillati</taxon>
        <taxon>Mycoplasmatota</taxon>
        <taxon>Mollicutes</taxon>
        <taxon>Acholeplasmatales</taxon>
        <taxon>Acholeplasmataceae</taxon>
        <taxon>Candidatus Phytoplasma</taxon>
        <taxon>16SrIV (Coconut lethal yellows group)</taxon>
    </lineage>
</organism>
<evidence type="ECO:0000256" key="3">
    <source>
        <dbReference type="ARBA" id="ARBA00023172"/>
    </source>
</evidence>
<evidence type="ECO:0000256" key="1">
    <source>
        <dbReference type="ARBA" id="ARBA00022908"/>
    </source>
</evidence>
<dbReference type="Gene3D" id="1.10.150.130">
    <property type="match status" value="1"/>
</dbReference>
<feature type="domain" description="Core-binding (CB)" evidence="6">
    <location>
        <begin position="1"/>
        <end position="87"/>
    </location>
</feature>
<dbReference type="PROSITE" id="PS51898">
    <property type="entry name" value="TYR_RECOMBINASE"/>
    <property type="match status" value="1"/>
</dbReference>